<feature type="repeat" description="ARM" evidence="2">
    <location>
        <begin position="869"/>
        <end position="911"/>
    </location>
</feature>
<evidence type="ECO:0000256" key="3">
    <source>
        <dbReference type="SAM" id="MobiDB-lite"/>
    </source>
</evidence>
<protein>
    <recommendedName>
        <fullName evidence="6">Ankyrin and armadillo repeat-containing protein</fullName>
    </recommendedName>
</protein>
<feature type="repeat" description="ARM" evidence="2">
    <location>
        <begin position="745"/>
        <end position="787"/>
    </location>
</feature>
<evidence type="ECO:0000313" key="4">
    <source>
        <dbReference type="EnsemblMetazoa" id="XP_030845904"/>
    </source>
</evidence>
<feature type="repeat" description="ARM" evidence="2">
    <location>
        <begin position="827"/>
        <end position="869"/>
    </location>
</feature>
<sequence>MSGKAADTNLHAGEVDPTLVANATANRMAAQFFEKYDRFEVQEMLAQTSYHWFLSQDEHKLQAEAPNGIIMTSKPFDNNNCLILMPFDPTVEAIDFRLVHQIIRELVMGIYGLNQVPSISLEANFDQSTSCQLPPAYNDTYVGQLLTNVDYMMKALWHGTYFPRDKRTKFSERWRSSLDLNAEGIPESKKIILTEFTLAGMIDITKDPDYATIYDKMRLFPMSKHDANIDKRLFMQYVNDMTVQLTWRQKTVQQHNNMFVIDAAYEVSGALRLHEDRTDRDVYERLQTRLQAHVDVIEKHLCNKAEVRRQMSLLKLVSFLVPFLMGLRRKNKVPDMSRLLPQLTADECKTERELPPMMLAPDFRCPNFDFGNKYFHLHGGIQIDIEGDDEILEPPEVIVNHYNKIQLEATERLAKLTEPDTFQESYPMVVKELGGKKYYVFSMDLETYYPVSPPRPLWCHSFYEKIKDLKPKRLPLTDIHMHEQFKRRYGYHQAIKFKSLQNGLRQAAIRGLVSVFQTLARKCPASRLGNQDEDGYSLVHYAALHNRPQILQLLMIQGQDISVRRHHLTTQVGTTPLHLAAKSGSLDSALLMVSNHGDMVSADNAGWAAIHHASFYNHAPIIRMFIRKFEDQMELETWDKLRQTPLLLAASSGALESVKILIELGAKILKTDTERNNMVHLAALRFHTYVLEFFIEWNHKDAPVWKTLVEMLNSTDFRKKDSAVRSLEVLTTSGKPHWKAILEANGIPALVKILQMKSSEMQSLGAAVLCNMSCNEPICHAIAKAGGIPTLIKLLSASRDDIQSRTAIVVADMGAYDDHQTEFSREGGIPPLIHLLDSELEDVLKQAVNAVRVLCLDHEENQTLVAKHGGIGPLVEFLTVNSDELKEASAAALAALTYGHLDNQNAVIAQGAVKPLVKLIKCHNIKVQVKAAAALESLGESNPESQRAILDLHAPGALIKLLMFWALDVKEQAACSLWALAGDTRRQQKEIAQYIGISGIIDLIVKSERLQYVACKAMIALTRESFDNQNEIKKENGILPLVRILRSSKTIERVLMTVIRALGTLCIGVANRNNPVTQNKIAEEGAIGTLVGLLRSSSNHHIKVEIAIALGAIILGNRGNQKLLEEEPMFSIHLLLQLMNEKDDSVRLKAGTALSTFAFNNTSQQYNIREAGGIRMSNFQRFLESEDETHQAYAAFQIVVLARVIVDRDQVSLSADGVTRLVGLLKSENANTVILAGSLLASLAHTRAGIPDAMITSGAVDILINHLHSDNIEVRCSSAVALGYLTFNRTATRLLLIATRNTPGLFHKLMDNLDKDGKISEDFTEEYRRQQIVGLPALSLEKHGGPSAVPPPRPRGSSRQQSRPNTTMGFNSRPTTAATSTSGKPPPRSTSAPVRSRQVRTPKVVAQGNGRKVKIEEGNMASAKAKNSKVAWD</sequence>
<feature type="repeat" description="ANK" evidence="1">
    <location>
        <begin position="572"/>
        <end position="604"/>
    </location>
</feature>
<dbReference type="PANTHER" id="PTHR46464">
    <property type="entry name" value="ANK_REP_REGION DOMAIN-CONTAINING PROTEIN"/>
    <property type="match status" value="1"/>
</dbReference>
<dbReference type="SUPFAM" id="SSF48403">
    <property type="entry name" value="Ankyrin repeat"/>
    <property type="match status" value="1"/>
</dbReference>
<dbReference type="InterPro" id="IPR043379">
    <property type="entry name" value="ANKAR"/>
</dbReference>
<dbReference type="Pfam" id="PF00514">
    <property type="entry name" value="Arm"/>
    <property type="match status" value="3"/>
</dbReference>
<dbReference type="PROSITE" id="PS50088">
    <property type="entry name" value="ANK_REPEAT"/>
    <property type="match status" value="3"/>
</dbReference>
<dbReference type="KEGG" id="spu:579943"/>
<dbReference type="PROSITE" id="PS50297">
    <property type="entry name" value="ANK_REP_REGION"/>
    <property type="match status" value="3"/>
</dbReference>
<dbReference type="PANTHER" id="PTHR46464:SF1">
    <property type="entry name" value="ANKYRIN AND ARMADILLO REPEAT-CONTAINING PROTEIN"/>
    <property type="match status" value="1"/>
</dbReference>
<dbReference type="SMART" id="SM00248">
    <property type="entry name" value="ANK"/>
    <property type="match status" value="4"/>
</dbReference>
<dbReference type="RefSeq" id="XP_030845904.1">
    <property type="nucleotide sequence ID" value="XM_030990044.1"/>
</dbReference>
<dbReference type="CTD" id="150709"/>
<organism evidence="4 5">
    <name type="scientific">Strongylocentrotus purpuratus</name>
    <name type="common">Purple sea urchin</name>
    <dbReference type="NCBI Taxonomy" id="7668"/>
    <lineage>
        <taxon>Eukaryota</taxon>
        <taxon>Metazoa</taxon>
        <taxon>Echinodermata</taxon>
        <taxon>Eleutherozoa</taxon>
        <taxon>Echinozoa</taxon>
        <taxon>Echinoidea</taxon>
        <taxon>Euechinoidea</taxon>
        <taxon>Echinacea</taxon>
        <taxon>Camarodonta</taxon>
        <taxon>Echinidea</taxon>
        <taxon>Strongylocentrotidae</taxon>
        <taxon>Strongylocentrotus</taxon>
    </lineage>
</organism>
<dbReference type="InParanoid" id="A0A7M7P3W8"/>
<dbReference type="Proteomes" id="UP000007110">
    <property type="component" value="Unassembled WGS sequence"/>
</dbReference>
<evidence type="ECO:0000256" key="1">
    <source>
        <dbReference type="PROSITE-ProRule" id="PRU00023"/>
    </source>
</evidence>
<feature type="repeat" description="ANK" evidence="1">
    <location>
        <begin position="641"/>
        <end position="673"/>
    </location>
</feature>
<dbReference type="InterPro" id="IPR000225">
    <property type="entry name" value="Armadillo"/>
</dbReference>
<keyword evidence="5" id="KW-1185">Reference proteome</keyword>
<dbReference type="InterPro" id="IPR036770">
    <property type="entry name" value="Ankyrin_rpt-contain_sf"/>
</dbReference>
<evidence type="ECO:0008006" key="6">
    <source>
        <dbReference type="Google" id="ProtNLM"/>
    </source>
</evidence>
<feature type="repeat" description="ARM" evidence="2">
    <location>
        <begin position="1036"/>
        <end position="1065"/>
    </location>
</feature>
<dbReference type="InterPro" id="IPR002110">
    <property type="entry name" value="Ankyrin_rpt"/>
</dbReference>
<dbReference type="OMA" id="FMGLFKT"/>
<name>A0A7M7P3W8_STRPU</name>
<dbReference type="Pfam" id="PF12796">
    <property type="entry name" value="Ank_2"/>
    <property type="match status" value="1"/>
</dbReference>
<evidence type="ECO:0000256" key="2">
    <source>
        <dbReference type="PROSITE-ProRule" id="PRU00259"/>
    </source>
</evidence>
<dbReference type="InterPro" id="IPR011989">
    <property type="entry name" value="ARM-like"/>
</dbReference>
<reference evidence="5" key="1">
    <citation type="submission" date="2015-02" db="EMBL/GenBank/DDBJ databases">
        <title>Genome sequencing for Strongylocentrotus purpuratus.</title>
        <authorList>
            <person name="Murali S."/>
            <person name="Liu Y."/>
            <person name="Vee V."/>
            <person name="English A."/>
            <person name="Wang M."/>
            <person name="Skinner E."/>
            <person name="Han Y."/>
            <person name="Muzny D.M."/>
            <person name="Worley K.C."/>
            <person name="Gibbs R.A."/>
        </authorList>
    </citation>
    <scope>NUCLEOTIDE SEQUENCE</scope>
</reference>
<dbReference type="OrthoDB" id="1683831at2759"/>
<dbReference type="GeneID" id="579943"/>
<feature type="repeat" description="ANK" evidence="1">
    <location>
        <begin position="534"/>
        <end position="566"/>
    </location>
</feature>
<reference evidence="4" key="2">
    <citation type="submission" date="2021-01" db="UniProtKB">
        <authorList>
            <consortium name="EnsemblMetazoa"/>
        </authorList>
    </citation>
    <scope>IDENTIFICATION</scope>
</reference>
<dbReference type="Gene3D" id="1.25.10.10">
    <property type="entry name" value="Leucine-rich Repeat Variant"/>
    <property type="match status" value="3"/>
</dbReference>
<dbReference type="Gene3D" id="1.25.40.20">
    <property type="entry name" value="Ankyrin repeat-containing domain"/>
    <property type="match status" value="2"/>
</dbReference>
<feature type="compositionally biased region" description="Polar residues" evidence="3">
    <location>
        <begin position="1365"/>
        <end position="1393"/>
    </location>
</feature>
<dbReference type="SMART" id="SM00185">
    <property type="entry name" value="ARM"/>
    <property type="match status" value="10"/>
</dbReference>
<dbReference type="FunCoup" id="A0A7M7P3W8">
    <property type="interactions" value="23"/>
</dbReference>
<feature type="region of interest" description="Disordered" evidence="3">
    <location>
        <begin position="1336"/>
        <end position="1433"/>
    </location>
</feature>
<dbReference type="SUPFAM" id="SSF48371">
    <property type="entry name" value="ARM repeat"/>
    <property type="match status" value="2"/>
</dbReference>
<dbReference type="EnsemblMetazoa" id="XM_030990044">
    <property type="protein sequence ID" value="XP_030845904"/>
    <property type="gene ID" value="LOC579943"/>
</dbReference>
<dbReference type="PROSITE" id="PS50176">
    <property type="entry name" value="ARM_REPEAT"/>
    <property type="match status" value="5"/>
</dbReference>
<feature type="repeat" description="ARM" evidence="2">
    <location>
        <begin position="786"/>
        <end position="828"/>
    </location>
</feature>
<keyword evidence="1" id="KW-0040">ANK repeat</keyword>
<accession>A0A7M7P3W8</accession>
<proteinExistence type="predicted"/>
<evidence type="ECO:0000313" key="5">
    <source>
        <dbReference type="Proteomes" id="UP000007110"/>
    </source>
</evidence>
<dbReference type="InterPro" id="IPR016024">
    <property type="entry name" value="ARM-type_fold"/>
</dbReference>
<feature type="compositionally biased region" description="Low complexity" evidence="3">
    <location>
        <begin position="1355"/>
        <end position="1364"/>
    </location>
</feature>